<dbReference type="EMBL" id="JH930470">
    <property type="protein sequence ID" value="EKM58726.1"/>
    <property type="molecule type" value="Genomic_DNA"/>
</dbReference>
<dbReference type="RefSeq" id="XP_007394022.1">
    <property type="nucleotide sequence ID" value="XM_007393960.1"/>
</dbReference>
<dbReference type="KEGG" id="pco:PHACADRAFT_182972"/>
<feature type="region of interest" description="Disordered" evidence="1">
    <location>
        <begin position="296"/>
        <end position="322"/>
    </location>
</feature>
<evidence type="ECO:0000313" key="3">
    <source>
        <dbReference type="Proteomes" id="UP000008370"/>
    </source>
</evidence>
<keyword evidence="3" id="KW-1185">Reference proteome</keyword>
<evidence type="ECO:0000313" key="2">
    <source>
        <dbReference type="EMBL" id="EKM58726.1"/>
    </source>
</evidence>
<feature type="compositionally biased region" description="Basic and acidic residues" evidence="1">
    <location>
        <begin position="296"/>
        <end position="307"/>
    </location>
</feature>
<dbReference type="Proteomes" id="UP000008370">
    <property type="component" value="Unassembled WGS sequence"/>
</dbReference>
<dbReference type="STRING" id="650164.K5V7H7"/>
<evidence type="ECO:0000256" key="1">
    <source>
        <dbReference type="SAM" id="MobiDB-lite"/>
    </source>
</evidence>
<dbReference type="GeneID" id="18910115"/>
<feature type="region of interest" description="Disordered" evidence="1">
    <location>
        <begin position="230"/>
        <end position="266"/>
    </location>
</feature>
<sequence length="691" mass="75555">MSDSCAWSVYADQLVGRGYGLPLWHPEPTPEHGEIEVGDVGYVSEGQFIRLFNAMRPEQDPLNALGVPKGFVMLEPNARHSFSAPTHVSPGPICTTSTTSRKAGAGISDPTHCAGASYTFNCHSSRGAVAILGDFGHQEGHRSNRRFRDYIAKHHSSWYEFAVEQDYLVPPEAIILVSGWLKTTEWAVAAVSNYGKAHDFSFTASAGSYASANFEISGGTDVEMSVEQRSGPVFGNEDQPATPDPSDATLDPQAPRGSPARRPKPPCNQCMFVRYYKHKSRALGMRPRVNVKADAKDMIGPGDEHSSSRQPPRPGDGGLPQGLSSRLWSFFSSLNLGTSSSNTSTSRSSTTSACVTAPQDSHDGTSGGCGTENECVEIEEEPATAYRTSISDPLDHLLDLILERCPNAIAAVLCHDDLYAIFPPDKYPDDMRDITLQGKLSTGLDIGCNEDGVAFVNEDSDPQATLQGDCPDEREVKTTAGISAAVPNLDLSKVWDSDPAANSSHTLVNATYNERPKLDAIKRSVIRGNQGWKGVLGPPDSKGRAILQLRAKPGVLPVRLNRQTTEWYRILGNEVHRALELSELYRRKARRPLGPEARGDQDHLELQERLLKLKDNLMSHLELLMIKGAIEGPPYTMTDNIELTFLRKFIELRAAGIPPNPRRRQGQVLPSLQQCIDELLFEDSSTLQSIS</sequence>
<feature type="region of interest" description="Disordered" evidence="1">
    <location>
        <begin position="338"/>
        <end position="372"/>
    </location>
</feature>
<proteinExistence type="predicted"/>
<name>K5V7H7_PHACS</name>
<protein>
    <submittedName>
        <fullName evidence="2">Uncharacterized protein</fullName>
    </submittedName>
</protein>
<dbReference type="OrthoDB" id="2804412at2759"/>
<dbReference type="HOGENOM" id="CLU_025215_0_0_1"/>
<reference evidence="2 3" key="1">
    <citation type="journal article" date="2012" name="BMC Genomics">
        <title>Comparative genomics of the white-rot fungi, Phanerochaete carnosa and P. chrysosporium, to elucidate the genetic basis of the distinct wood types they colonize.</title>
        <authorList>
            <person name="Suzuki H."/>
            <person name="MacDonald J."/>
            <person name="Syed K."/>
            <person name="Salamov A."/>
            <person name="Hori C."/>
            <person name="Aerts A."/>
            <person name="Henrissat B."/>
            <person name="Wiebenga A."/>
            <person name="vanKuyk P.A."/>
            <person name="Barry K."/>
            <person name="Lindquist E."/>
            <person name="LaButti K."/>
            <person name="Lapidus A."/>
            <person name="Lucas S."/>
            <person name="Coutinho P."/>
            <person name="Gong Y."/>
            <person name="Samejima M."/>
            <person name="Mahadevan R."/>
            <person name="Abou-Zaid M."/>
            <person name="de Vries R.P."/>
            <person name="Igarashi K."/>
            <person name="Yadav J.S."/>
            <person name="Grigoriev I.V."/>
            <person name="Master E.R."/>
        </authorList>
    </citation>
    <scope>NUCLEOTIDE SEQUENCE [LARGE SCALE GENOMIC DNA]</scope>
    <source>
        <strain evidence="2 3">HHB-10118-sp</strain>
    </source>
</reference>
<organism evidence="2 3">
    <name type="scientific">Phanerochaete carnosa (strain HHB-10118-sp)</name>
    <name type="common">White-rot fungus</name>
    <name type="synonym">Peniophora carnosa</name>
    <dbReference type="NCBI Taxonomy" id="650164"/>
    <lineage>
        <taxon>Eukaryota</taxon>
        <taxon>Fungi</taxon>
        <taxon>Dikarya</taxon>
        <taxon>Basidiomycota</taxon>
        <taxon>Agaricomycotina</taxon>
        <taxon>Agaricomycetes</taxon>
        <taxon>Polyporales</taxon>
        <taxon>Phanerochaetaceae</taxon>
        <taxon>Phanerochaete</taxon>
    </lineage>
</organism>
<dbReference type="AlphaFoldDB" id="K5V7H7"/>
<accession>K5V7H7</accession>
<dbReference type="InParanoid" id="K5V7H7"/>
<gene>
    <name evidence="2" type="ORF">PHACADRAFT_182972</name>
</gene>
<feature type="compositionally biased region" description="Low complexity" evidence="1">
    <location>
        <begin position="338"/>
        <end position="352"/>
    </location>
</feature>